<keyword evidence="4" id="KW-1134">Transmembrane beta strand</keyword>
<comment type="subcellular location">
    <subcellularLocation>
        <location evidence="1">Cell outer membrane</location>
    </subcellularLocation>
</comment>
<keyword evidence="3" id="KW-0813">Transport</keyword>
<gene>
    <name evidence="10" type="ORF">Q664_25470</name>
</gene>
<evidence type="ECO:0000256" key="6">
    <source>
        <dbReference type="ARBA" id="ARBA00023136"/>
    </source>
</evidence>
<dbReference type="InterPro" id="IPR003423">
    <property type="entry name" value="OMP_efflux"/>
</dbReference>
<feature type="chain" id="PRO_5001781853" description="Transporter" evidence="9">
    <location>
        <begin position="30"/>
        <end position="489"/>
    </location>
</feature>
<dbReference type="GO" id="GO:1990281">
    <property type="term" value="C:efflux pump complex"/>
    <property type="evidence" value="ECO:0007669"/>
    <property type="project" value="TreeGrafter"/>
</dbReference>
<evidence type="ECO:0000256" key="8">
    <source>
        <dbReference type="SAM" id="Coils"/>
    </source>
</evidence>
<evidence type="ECO:0000256" key="7">
    <source>
        <dbReference type="ARBA" id="ARBA00023237"/>
    </source>
</evidence>
<sequence length="489" mass="50787">MFIRIAAGSARRPLSLVLLAALSPLGALAQAPADAPRALGQAPAAQPATVGAPAPGAQRTVTLHEALSLAAVQSPDVAAARAQSAVAAAGVRRAWTAWQPELTVGAQYVHASAEAQLDLGSFVGLVAGVFQLLPVNPQLVPEPVVITARNSQYATAQISQPLFTPAGVFLLGPAKAGAEAAELGALEAREQVLLAVARTYLGLQGIQQLMDAAREAESVALQREGEAKAQLGAGMTVEAALLRAQSETAQARVQLAQLSGQYAQLVALLGALVGEPVQPAPFEATGGPQWLTPSEDQSPWEDTYAVRSASLAVKANEGKVTYDLFSWLPSVVAQARGLYNSNAGFTGQNTTYEISVAASMPLYDRGQRYAALAEDRARLAQAKAQYESARARAHANWVAARANIQAAEAALAQAESQAQLAARVQKQVAAAFRAGMSTSLEMSDADTRRFLAASAAAQARATLEIRRVELAGAAGRIAASLEQAEQGKP</sequence>
<feature type="coiled-coil region" evidence="8">
    <location>
        <begin position="372"/>
        <end position="424"/>
    </location>
</feature>
<dbReference type="RefSeq" id="WP_043400617.1">
    <property type="nucleotide sequence ID" value="NZ_JPMI01000168.1"/>
</dbReference>
<dbReference type="GO" id="GO:0015562">
    <property type="term" value="F:efflux transmembrane transporter activity"/>
    <property type="evidence" value="ECO:0007669"/>
    <property type="project" value="InterPro"/>
</dbReference>
<protein>
    <recommendedName>
        <fullName evidence="12">Transporter</fullName>
    </recommendedName>
</protein>
<dbReference type="PANTHER" id="PTHR30026">
    <property type="entry name" value="OUTER MEMBRANE PROTEIN TOLC"/>
    <property type="match status" value="1"/>
</dbReference>
<keyword evidence="5" id="KW-0812">Transmembrane</keyword>
<keyword evidence="9" id="KW-0732">Signal</keyword>
<comment type="caution">
    <text evidence="10">The sequence shown here is derived from an EMBL/GenBank/DDBJ whole genome shotgun (WGS) entry which is preliminary data.</text>
</comment>
<dbReference type="PANTHER" id="PTHR30026:SF20">
    <property type="entry name" value="OUTER MEMBRANE PROTEIN TOLC"/>
    <property type="match status" value="1"/>
</dbReference>
<accession>A0A084SR30</accession>
<dbReference type="InterPro" id="IPR051906">
    <property type="entry name" value="TolC-like"/>
</dbReference>
<comment type="similarity">
    <text evidence="2">Belongs to the outer membrane factor (OMF) (TC 1.B.17) family.</text>
</comment>
<evidence type="ECO:0000256" key="1">
    <source>
        <dbReference type="ARBA" id="ARBA00004442"/>
    </source>
</evidence>
<dbReference type="GO" id="GO:0015288">
    <property type="term" value="F:porin activity"/>
    <property type="evidence" value="ECO:0007669"/>
    <property type="project" value="TreeGrafter"/>
</dbReference>
<dbReference type="Gene3D" id="1.20.1600.10">
    <property type="entry name" value="Outer membrane efflux proteins (OEP)"/>
    <property type="match status" value="1"/>
</dbReference>
<dbReference type="AlphaFoldDB" id="A0A084SR30"/>
<proteinExistence type="inferred from homology"/>
<evidence type="ECO:0000256" key="3">
    <source>
        <dbReference type="ARBA" id="ARBA00022448"/>
    </source>
</evidence>
<evidence type="ECO:0000256" key="5">
    <source>
        <dbReference type="ARBA" id="ARBA00022692"/>
    </source>
</evidence>
<organism evidence="10 11">
    <name type="scientific">Archangium violaceum Cb vi76</name>
    <dbReference type="NCBI Taxonomy" id="1406225"/>
    <lineage>
        <taxon>Bacteria</taxon>
        <taxon>Pseudomonadati</taxon>
        <taxon>Myxococcota</taxon>
        <taxon>Myxococcia</taxon>
        <taxon>Myxococcales</taxon>
        <taxon>Cystobacterineae</taxon>
        <taxon>Archangiaceae</taxon>
        <taxon>Archangium</taxon>
    </lineage>
</organism>
<name>A0A084SR30_9BACT</name>
<reference evidence="10 11" key="1">
    <citation type="submission" date="2014-07" db="EMBL/GenBank/DDBJ databases">
        <title>Draft Genome Sequence of Gephyronic Acid Producer, Cystobacter violaceus Strain Cb vi76.</title>
        <authorList>
            <person name="Stevens D.C."/>
            <person name="Young J."/>
            <person name="Carmichael R."/>
            <person name="Tan J."/>
            <person name="Taylor R.E."/>
        </authorList>
    </citation>
    <scope>NUCLEOTIDE SEQUENCE [LARGE SCALE GENOMIC DNA]</scope>
    <source>
        <strain evidence="10 11">Cb vi76</strain>
    </source>
</reference>
<dbReference type="SUPFAM" id="SSF56954">
    <property type="entry name" value="Outer membrane efflux proteins (OEP)"/>
    <property type="match status" value="1"/>
</dbReference>
<dbReference type="Pfam" id="PF02321">
    <property type="entry name" value="OEP"/>
    <property type="match status" value="2"/>
</dbReference>
<feature type="signal peptide" evidence="9">
    <location>
        <begin position="1"/>
        <end position="29"/>
    </location>
</feature>
<evidence type="ECO:0000256" key="9">
    <source>
        <dbReference type="SAM" id="SignalP"/>
    </source>
</evidence>
<keyword evidence="7" id="KW-0998">Cell outer membrane</keyword>
<dbReference type="GO" id="GO:0009279">
    <property type="term" value="C:cell outer membrane"/>
    <property type="evidence" value="ECO:0007669"/>
    <property type="project" value="UniProtKB-SubCell"/>
</dbReference>
<evidence type="ECO:0000256" key="4">
    <source>
        <dbReference type="ARBA" id="ARBA00022452"/>
    </source>
</evidence>
<dbReference type="EMBL" id="JPMI01000168">
    <property type="protein sequence ID" value="KFA90915.1"/>
    <property type="molecule type" value="Genomic_DNA"/>
</dbReference>
<evidence type="ECO:0000313" key="10">
    <source>
        <dbReference type="EMBL" id="KFA90915.1"/>
    </source>
</evidence>
<keyword evidence="8" id="KW-0175">Coiled coil</keyword>
<evidence type="ECO:0008006" key="12">
    <source>
        <dbReference type="Google" id="ProtNLM"/>
    </source>
</evidence>
<evidence type="ECO:0000313" key="11">
    <source>
        <dbReference type="Proteomes" id="UP000028547"/>
    </source>
</evidence>
<evidence type="ECO:0000256" key="2">
    <source>
        <dbReference type="ARBA" id="ARBA00007613"/>
    </source>
</evidence>
<keyword evidence="6" id="KW-0472">Membrane</keyword>
<dbReference type="Proteomes" id="UP000028547">
    <property type="component" value="Unassembled WGS sequence"/>
</dbReference>